<accession>A0A2J9PLB9</accession>
<dbReference type="SUPFAM" id="SSF51735">
    <property type="entry name" value="NAD(P)-binding Rossmann-fold domains"/>
    <property type="match status" value="1"/>
</dbReference>
<dbReference type="PANTHER" id="PTHR15020:SF50">
    <property type="entry name" value="UPF0659 PROTEIN YMR090W"/>
    <property type="match status" value="1"/>
</dbReference>
<dbReference type="InterPro" id="IPR036291">
    <property type="entry name" value="NAD(P)-bd_dom_sf"/>
</dbReference>
<evidence type="ECO:0000259" key="1">
    <source>
        <dbReference type="Pfam" id="PF13460"/>
    </source>
</evidence>
<dbReference type="InterPro" id="IPR016040">
    <property type="entry name" value="NAD(P)-bd_dom"/>
</dbReference>
<proteinExistence type="predicted"/>
<feature type="domain" description="NAD(P)-binding" evidence="1">
    <location>
        <begin position="7"/>
        <end position="193"/>
    </location>
</feature>
<evidence type="ECO:0000313" key="3">
    <source>
        <dbReference type="Proteomes" id="UP000192813"/>
    </source>
</evidence>
<evidence type="ECO:0000313" key="2">
    <source>
        <dbReference type="EMBL" id="PNL91134.1"/>
    </source>
</evidence>
<sequence>MRVLVIGANGGVSRHFADFVKDSETVEEVAAIRNLDQAPFFEERGIESVYLDLTKHTQADIEKILTDNNIDSVIFSAGAGGSGDDIVMMVDLDGAIKSMQAAEAVGIKRFVIVSTFRTGREEIEKGALRVYTTAKTYADEWLKSRTNLDWTIIHPGILRDQSGSGKITTEPQTETIDVARQNVAQTLLAVLENDNTIGKEFEVVDGDTDVTTAVQNL</sequence>
<comment type="caution">
    <text evidence="2">The sequence shown here is derived from an EMBL/GenBank/DDBJ whole genome shotgun (WGS) entry which is preliminary data.</text>
</comment>
<dbReference type="PANTHER" id="PTHR15020">
    <property type="entry name" value="FLAVIN REDUCTASE-RELATED"/>
    <property type="match status" value="1"/>
</dbReference>
<dbReference type="Gene3D" id="3.40.50.720">
    <property type="entry name" value="NAD(P)-binding Rossmann-like Domain"/>
    <property type="match status" value="1"/>
</dbReference>
<dbReference type="EMBL" id="NBTM02000001">
    <property type="protein sequence ID" value="PNL91134.1"/>
    <property type="molecule type" value="Genomic_DNA"/>
</dbReference>
<organism evidence="2 3">
    <name type="scientific">Aerococcus viridans</name>
    <dbReference type="NCBI Taxonomy" id="1377"/>
    <lineage>
        <taxon>Bacteria</taxon>
        <taxon>Bacillati</taxon>
        <taxon>Bacillota</taxon>
        <taxon>Bacilli</taxon>
        <taxon>Lactobacillales</taxon>
        <taxon>Aerococcaceae</taxon>
        <taxon>Aerococcus</taxon>
    </lineage>
</organism>
<dbReference type="Pfam" id="PF13460">
    <property type="entry name" value="NAD_binding_10"/>
    <property type="match status" value="1"/>
</dbReference>
<dbReference type="AlphaFoldDB" id="A0A2J9PLB9"/>
<reference evidence="3" key="1">
    <citation type="submission" date="2017-12" db="EMBL/GenBank/DDBJ databases">
        <title>FDA dAtabase for Regulatory Grade micrObial Sequences (FDA-ARGOS): Supporting development and validation of Infectious Disease Dx tests.</title>
        <authorList>
            <person name="Hoffmann M."/>
            <person name="Allard M."/>
            <person name="Evans P."/>
            <person name="Brown E."/>
            <person name="Tallon L."/>
            <person name="Sadzewicz L."/>
            <person name="Sengamalay N."/>
            <person name="Ott S."/>
            <person name="Godinez A."/>
            <person name="Nagaraj S."/>
            <person name="Vavikolanu K."/>
            <person name="Aluvathingal J."/>
            <person name="Nadendla S."/>
            <person name="Sichtig H."/>
        </authorList>
    </citation>
    <scope>NUCLEOTIDE SEQUENCE [LARGE SCALE GENOMIC DNA]</scope>
    <source>
        <strain evidence="3">FDAARGOS_249</strain>
    </source>
</reference>
<name>A0A2J9PLB9_9LACT</name>
<dbReference type="RefSeq" id="WP_083067931.1">
    <property type="nucleotide sequence ID" value="NZ_NBTM02000001.1"/>
</dbReference>
<protein>
    <submittedName>
        <fullName evidence="2">Nucleoside-diphosphate sugar epimerase</fullName>
    </submittedName>
</protein>
<gene>
    <name evidence="2" type="ORF">A6J77_002355</name>
</gene>
<dbReference type="Proteomes" id="UP000192813">
    <property type="component" value="Unassembled WGS sequence"/>
</dbReference>
<dbReference type="CDD" id="cd05243">
    <property type="entry name" value="SDR_a5"/>
    <property type="match status" value="1"/>
</dbReference>